<sequence length="196" mass="21193">MVIRQFSVQHTVVNDGAYNHAAFVPNASTLMYALPAGKPSSQWTPPDVPACLPSQTATYPTLGAMNFMDVQINASMTGQGPLSRNGDGVRRAGALDRFPAGQLRFRRPEAAGRRVRRLPGCREDRRGDRRAAGEGYGERPEHTSGRHRDSRNGGVPSRHAGQRDEHDPDLIGARVGSASLVVCEPRVAVWAAGTNQ</sequence>
<reference evidence="2 4" key="2">
    <citation type="journal article" date="2014" name="BMC Genomics">
        <title>An improved genome release (version Mt4.0) for the model legume Medicago truncatula.</title>
        <authorList>
            <person name="Tang H."/>
            <person name="Krishnakumar V."/>
            <person name="Bidwell S."/>
            <person name="Rosen B."/>
            <person name="Chan A."/>
            <person name="Zhou S."/>
            <person name="Gentzbittel L."/>
            <person name="Childs K.L."/>
            <person name="Yandell M."/>
            <person name="Gundlach H."/>
            <person name="Mayer K.F."/>
            <person name="Schwartz D.C."/>
            <person name="Town C.D."/>
        </authorList>
    </citation>
    <scope>GENOME REANNOTATION</scope>
    <source>
        <strain evidence="2">A17</strain>
        <strain evidence="3 4">cv. Jemalong A17</strain>
    </source>
</reference>
<dbReference type="Gene3D" id="1.20.245.10">
    <property type="entry name" value="Lipoxygenase-1, Domain 5"/>
    <property type="match status" value="1"/>
</dbReference>
<evidence type="ECO:0000256" key="1">
    <source>
        <dbReference type="SAM" id="MobiDB-lite"/>
    </source>
</evidence>
<evidence type="ECO:0000313" key="4">
    <source>
        <dbReference type="Proteomes" id="UP000002051"/>
    </source>
</evidence>
<keyword evidence="4" id="KW-1185">Reference proteome</keyword>
<protein>
    <submittedName>
        <fullName evidence="2 3">Uncharacterized protein</fullName>
    </submittedName>
</protein>
<reference evidence="2 4" key="1">
    <citation type="journal article" date="2011" name="Nature">
        <title>The Medicago genome provides insight into the evolution of rhizobial symbioses.</title>
        <authorList>
            <person name="Young N.D."/>
            <person name="Debelle F."/>
            <person name="Oldroyd G.E."/>
            <person name="Geurts R."/>
            <person name="Cannon S.B."/>
            <person name="Udvardi M.K."/>
            <person name="Benedito V.A."/>
            <person name="Mayer K.F."/>
            <person name="Gouzy J."/>
            <person name="Schoof H."/>
            <person name="Van de Peer Y."/>
            <person name="Proost S."/>
            <person name="Cook D.R."/>
            <person name="Meyers B.C."/>
            <person name="Spannagl M."/>
            <person name="Cheung F."/>
            <person name="De Mita S."/>
            <person name="Krishnakumar V."/>
            <person name="Gundlach H."/>
            <person name="Zhou S."/>
            <person name="Mudge J."/>
            <person name="Bharti A.K."/>
            <person name="Murray J.D."/>
            <person name="Naoumkina M.A."/>
            <person name="Rosen B."/>
            <person name="Silverstein K.A."/>
            <person name="Tang H."/>
            <person name="Rombauts S."/>
            <person name="Zhao P.X."/>
            <person name="Zhou P."/>
            <person name="Barbe V."/>
            <person name="Bardou P."/>
            <person name="Bechner M."/>
            <person name="Bellec A."/>
            <person name="Berger A."/>
            <person name="Berges H."/>
            <person name="Bidwell S."/>
            <person name="Bisseling T."/>
            <person name="Choisne N."/>
            <person name="Couloux A."/>
            <person name="Denny R."/>
            <person name="Deshpande S."/>
            <person name="Dai X."/>
            <person name="Doyle J.J."/>
            <person name="Dudez A.M."/>
            <person name="Farmer A.D."/>
            <person name="Fouteau S."/>
            <person name="Franken C."/>
            <person name="Gibelin C."/>
            <person name="Gish J."/>
            <person name="Goldstein S."/>
            <person name="Gonzalez A.J."/>
            <person name="Green P.J."/>
            <person name="Hallab A."/>
            <person name="Hartog M."/>
            <person name="Hua A."/>
            <person name="Humphray S.J."/>
            <person name="Jeong D.H."/>
            <person name="Jing Y."/>
            <person name="Jocker A."/>
            <person name="Kenton S.M."/>
            <person name="Kim D.J."/>
            <person name="Klee K."/>
            <person name="Lai H."/>
            <person name="Lang C."/>
            <person name="Lin S."/>
            <person name="Macmil S.L."/>
            <person name="Magdelenat G."/>
            <person name="Matthews L."/>
            <person name="McCorrison J."/>
            <person name="Monaghan E.L."/>
            <person name="Mun J.H."/>
            <person name="Najar F.Z."/>
            <person name="Nicholson C."/>
            <person name="Noirot C."/>
            <person name="O'Bleness M."/>
            <person name="Paule C.R."/>
            <person name="Poulain J."/>
            <person name="Prion F."/>
            <person name="Qin B."/>
            <person name="Qu C."/>
            <person name="Retzel E.F."/>
            <person name="Riddle C."/>
            <person name="Sallet E."/>
            <person name="Samain S."/>
            <person name="Samson N."/>
            <person name="Sanders I."/>
            <person name="Saurat O."/>
            <person name="Scarpelli C."/>
            <person name="Schiex T."/>
            <person name="Segurens B."/>
            <person name="Severin A.J."/>
            <person name="Sherrier D.J."/>
            <person name="Shi R."/>
            <person name="Sims S."/>
            <person name="Singer S.R."/>
            <person name="Sinharoy S."/>
            <person name="Sterck L."/>
            <person name="Viollet A."/>
            <person name="Wang B.B."/>
            <person name="Wang K."/>
            <person name="Wang M."/>
            <person name="Wang X."/>
            <person name="Warfsmann J."/>
            <person name="Weissenbach J."/>
            <person name="White D.D."/>
            <person name="White J.D."/>
            <person name="Wiley G.B."/>
            <person name="Wincker P."/>
            <person name="Xing Y."/>
            <person name="Yang L."/>
            <person name="Yao Z."/>
            <person name="Ying F."/>
            <person name="Zhai J."/>
            <person name="Zhou L."/>
            <person name="Zuber A."/>
            <person name="Denarie J."/>
            <person name="Dixon R.A."/>
            <person name="May G.D."/>
            <person name="Schwartz D.C."/>
            <person name="Rogers J."/>
            <person name="Quetier F."/>
            <person name="Town C.D."/>
            <person name="Roe B.A."/>
        </authorList>
    </citation>
    <scope>NUCLEOTIDE SEQUENCE [LARGE SCALE GENOMIC DNA]</scope>
    <source>
        <strain evidence="2">A17</strain>
        <strain evidence="3 4">cv. Jemalong A17</strain>
    </source>
</reference>
<accession>A0A072TC12</accession>
<feature type="compositionally biased region" description="Basic and acidic residues" evidence="1">
    <location>
        <begin position="120"/>
        <end position="151"/>
    </location>
</feature>
<dbReference type="AlphaFoldDB" id="A0A072TC12"/>
<dbReference type="Proteomes" id="UP000002051">
    <property type="component" value="Unassembled WGS sequence"/>
</dbReference>
<dbReference type="InterPro" id="IPR036226">
    <property type="entry name" value="LipOase_C_sf"/>
</dbReference>
<dbReference type="HOGENOM" id="CLU_1392099_0_0_1"/>
<gene>
    <name evidence="2" type="ORF">MTR_2160s0010</name>
</gene>
<dbReference type="SUPFAM" id="SSF48484">
    <property type="entry name" value="Lipoxigenase"/>
    <property type="match status" value="1"/>
</dbReference>
<proteinExistence type="predicted"/>
<name>A0A072TC12_MEDTR</name>
<reference evidence="3" key="3">
    <citation type="submission" date="2015-06" db="UniProtKB">
        <authorList>
            <consortium name="EnsemblPlants"/>
        </authorList>
    </citation>
    <scope>IDENTIFICATION</scope>
    <source>
        <strain evidence="3">cv. Jemalong A17</strain>
    </source>
</reference>
<organism evidence="2 4">
    <name type="scientific">Medicago truncatula</name>
    <name type="common">Barrel medic</name>
    <name type="synonym">Medicago tribuloides</name>
    <dbReference type="NCBI Taxonomy" id="3880"/>
    <lineage>
        <taxon>Eukaryota</taxon>
        <taxon>Viridiplantae</taxon>
        <taxon>Streptophyta</taxon>
        <taxon>Embryophyta</taxon>
        <taxon>Tracheophyta</taxon>
        <taxon>Spermatophyta</taxon>
        <taxon>Magnoliopsida</taxon>
        <taxon>eudicotyledons</taxon>
        <taxon>Gunneridae</taxon>
        <taxon>Pentapetalae</taxon>
        <taxon>rosids</taxon>
        <taxon>fabids</taxon>
        <taxon>Fabales</taxon>
        <taxon>Fabaceae</taxon>
        <taxon>Papilionoideae</taxon>
        <taxon>50 kb inversion clade</taxon>
        <taxon>NPAAA clade</taxon>
        <taxon>Hologalegina</taxon>
        <taxon>IRL clade</taxon>
        <taxon>Trifolieae</taxon>
        <taxon>Medicago</taxon>
    </lineage>
</organism>
<feature type="region of interest" description="Disordered" evidence="1">
    <location>
        <begin position="103"/>
        <end position="170"/>
    </location>
</feature>
<evidence type="ECO:0000313" key="3">
    <source>
        <dbReference type="EnsemblPlants" id="KEH15119"/>
    </source>
</evidence>
<evidence type="ECO:0000313" key="2">
    <source>
        <dbReference type="EMBL" id="KEH15119.1"/>
    </source>
</evidence>
<dbReference type="EMBL" id="KL404884">
    <property type="protein sequence ID" value="KEH15119.1"/>
    <property type="molecule type" value="Genomic_DNA"/>
</dbReference>
<dbReference type="EnsemblPlants" id="KEH15119">
    <property type="protein sequence ID" value="KEH15119"/>
    <property type="gene ID" value="MTR_2160s0010"/>
</dbReference>